<keyword evidence="3" id="KW-1185">Reference proteome</keyword>
<evidence type="ECO:0000313" key="2">
    <source>
        <dbReference type="EMBL" id="KAL3319626.1"/>
    </source>
</evidence>
<accession>A0ABD2QMF9</accession>
<name>A0ABD2QMF9_9PLAT</name>
<gene>
    <name evidence="2" type="ORF">Ciccas_001695</name>
</gene>
<dbReference type="AlphaFoldDB" id="A0ABD2QMF9"/>
<evidence type="ECO:0000313" key="3">
    <source>
        <dbReference type="Proteomes" id="UP001626550"/>
    </source>
</evidence>
<evidence type="ECO:0000256" key="1">
    <source>
        <dbReference type="SAM" id="MobiDB-lite"/>
    </source>
</evidence>
<protein>
    <submittedName>
        <fullName evidence="2">Uncharacterized protein</fullName>
    </submittedName>
</protein>
<dbReference type="Proteomes" id="UP001626550">
    <property type="component" value="Unassembled WGS sequence"/>
</dbReference>
<dbReference type="EMBL" id="JBJKFK010000117">
    <property type="protein sequence ID" value="KAL3319626.1"/>
    <property type="molecule type" value="Genomic_DNA"/>
</dbReference>
<organism evidence="2 3">
    <name type="scientific">Cichlidogyrus casuarinus</name>
    <dbReference type="NCBI Taxonomy" id="1844966"/>
    <lineage>
        <taxon>Eukaryota</taxon>
        <taxon>Metazoa</taxon>
        <taxon>Spiralia</taxon>
        <taxon>Lophotrochozoa</taxon>
        <taxon>Platyhelminthes</taxon>
        <taxon>Monogenea</taxon>
        <taxon>Monopisthocotylea</taxon>
        <taxon>Dactylogyridea</taxon>
        <taxon>Ancyrocephalidae</taxon>
        <taxon>Cichlidogyrus</taxon>
    </lineage>
</organism>
<reference evidence="2 3" key="1">
    <citation type="submission" date="2024-11" db="EMBL/GenBank/DDBJ databases">
        <title>Adaptive evolution of stress response genes in parasites aligns with host niche diversity.</title>
        <authorList>
            <person name="Hahn C."/>
            <person name="Resl P."/>
        </authorList>
    </citation>
    <scope>NUCLEOTIDE SEQUENCE [LARGE SCALE GENOMIC DNA]</scope>
    <source>
        <strain evidence="2">EGGRZ-B1_66</strain>
        <tissue evidence="2">Body</tissue>
    </source>
</reference>
<sequence>MDEKMAKQAAKEEEGKLPPDQMFLHETDQYSKWDERGIPTHDVNGEGLPKSKSKKLVKMYEAQAKKHQAYKKMKETV</sequence>
<feature type="region of interest" description="Disordered" evidence="1">
    <location>
        <begin position="1"/>
        <end position="23"/>
    </location>
</feature>
<proteinExistence type="predicted"/>
<comment type="caution">
    <text evidence="2">The sequence shown here is derived from an EMBL/GenBank/DDBJ whole genome shotgun (WGS) entry which is preliminary data.</text>
</comment>